<protein>
    <submittedName>
        <fullName evidence="1">Gamma-glutamyl-gamma-aminobutyrate hydrolase family protein</fullName>
    </submittedName>
</protein>
<organism evidence="1 2">
    <name type="scientific">Candidatus Parabacteroides intestinipullorum</name>
    <dbReference type="NCBI Taxonomy" id="2838723"/>
    <lineage>
        <taxon>Bacteria</taxon>
        <taxon>Pseudomonadati</taxon>
        <taxon>Bacteroidota</taxon>
        <taxon>Bacteroidia</taxon>
        <taxon>Bacteroidales</taxon>
        <taxon>Tannerellaceae</taxon>
        <taxon>Parabacteroides</taxon>
    </lineage>
</organism>
<accession>A0A9D1X6F7</accession>
<dbReference type="SUPFAM" id="SSF51556">
    <property type="entry name" value="Metallo-dependent hydrolases"/>
    <property type="match status" value="1"/>
</dbReference>
<dbReference type="GO" id="GO:0070573">
    <property type="term" value="F:metallodipeptidase activity"/>
    <property type="evidence" value="ECO:0007669"/>
    <property type="project" value="InterPro"/>
</dbReference>
<sequence length="590" mass="65100">MSKKVRYPSLEGLLSEVDLYSKPCSNDRPPRIGISANRKDGLSCLAETYVQAVADAGGAPVIIPAITDLSLLTSIVEGIDGLVMSGGSDINPLFVNEDPIPQLQDVDTYRDEFDLMLIRLATNRQIPIMGICRGHQLMNIAFGGTIYQDIYSQATGSPIKHSQKQAREYPSHAVSLTSGKNPIRDILGGANEIMVNSFHHQAIKDIAPGFMELAKASDGINEAIGHPEKPIFSIQWHPEAMEEIDEKAKALFRYHVENAILFAKAKAIHQSSVILDSHTDTPMIFPGEFNIGRKEGGKVNLPFMEEGLTDVAFMVAYIPQGKRDEHSLQAATDYATERLNQVIAQEKKNPGRMSIARSPEEIRALKAQGKKAICLAIENGYALGKNLDNIAKFRDMGVQYITLCHNGDNDICDSARGKNEWRGLSPFGKEVIREMNRQGVLIDLSHASERSFFQALENSEVPIVATHSSARALCDHPRNLTDEQLKALAERGGVAQVCLYKGFINEDAEKASLSDAIRHINHMVEIMGIDHVGIGSDFDGDGELIGCSATNELINITMRLLKEGYSENDIRKIWGENFLRVLTMAQNHRK</sequence>
<dbReference type="InterPro" id="IPR032466">
    <property type="entry name" value="Metal_Hydrolase"/>
</dbReference>
<evidence type="ECO:0000313" key="2">
    <source>
        <dbReference type="Proteomes" id="UP000886740"/>
    </source>
</evidence>
<dbReference type="GO" id="GO:0006508">
    <property type="term" value="P:proteolysis"/>
    <property type="evidence" value="ECO:0007669"/>
    <property type="project" value="InterPro"/>
</dbReference>
<dbReference type="PANTHER" id="PTHR10443:SF12">
    <property type="entry name" value="DIPEPTIDASE"/>
    <property type="match status" value="1"/>
</dbReference>
<dbReference type="Gene3D" id="3.40.50.880">
    <property type="match status" value="1"/>
</dbReference>
<evidence type="ECO:0000313" key="1">
    <source>
        <dbReference type="EMBL" id="HIX73713.1"/>
    </source>
</evidence>
<dbReference type="InterPro" id="IPR029062">
    <property type="entry name" value="Class_I_gatase-like"/>
</dbReference>
<dbReference type="Pfam" id="PF07722">
    <property type="entry name" value="Peptidase_C26"/>
    <property type="match status" value="1"/>
</dbReference>
<dbReference type="InterPro" id="IPR011697">
    <property type="entry name" value="Peptidase_C26"/>
</dbReference>
<dbReference type="PROSITE" id="PS51273">
    <property type="entry name" value="GATASE_TYPE_1"/>
    <property type="match status" value="1"/>
</dbReference>
<dbReference type="PANTHER" id="PTHR10443">
    <property type="entry name" value="MICROSOMAL DIPEPTIDASE"/>
    <property type="match status" value="1"/>
</dbReference>
<dbReference type="PROSITE" id="PS51365">
    <property type="entry name" value="RENAL_DIPEPTIDASE_2"/>
    <property type="match status" value="1"/>
</dbReference>
<comment type="caution">
    <text evidence="1">The sequence shown here is derived from an EMBL/GenBank/DDBJ whole genome shotgun (WGS) entry which is preliminary data.</text>
</comment>
<proteinExistence type="predicted"/>
<keyword evidence="1" id="KW-0378">Hydrolase</keyword>
<reference evidence="1" key="1">
    <citation type="journal article" date="2021" name="PeerJ">
        <title>Extensive microbial diversity within the chicken gut microbiome revealed by metagenomics and culture.</title>
        <authorList>
            <person name="Gilroy R."/>
            <person name="Ravi A."/>
            <person name="Getino M."/>
            <person name="Pursley I."/>
            <person name="Horton D.L."/>
            <person name="Alikhan N.F."/>
            <person name="Baker D."/>
            <person name="Gharbi K."/>
            <person name="Hall N."/>
            <person name="Watson M."/>
            <person name="Adriaenssens E.M."/>
            <person name="Foster-Nyarko E."/>
            <person name="Jarju S."/>
            <person name="Secka A."/>
            <person name="Antonio M."/>
            <person name="Oren A."/>
            <person name="Chaudhuri R.R."/>
            <person name="La Ragione R."/>
            <person name="Hildebrand F."/>
            <person name="Pallen M.J."/>
        </authorList>
    </citation>
    <scope>NUCLEOTIDE SEQUENCE</scope>
    <source>
        <strain evidence="1">ChiGjej6B6-14162</strain>
    </source>
</reference>
<dbReference type="Proteomes" id="UP000886740">
    <property type="component" value="Unassembled WGS sequence"/>
</dbReference>
<name>A0A9D1X6F7_9BACT</name>
<dbReference type="CDD" id="cd01301">
    <property type="entry name" value="rDP_like"/>
    <property type="match status" value="1"/>
</dbReference>
<gene>
    <name evidence="1" type="ORF">H9977_01475</name>
</gene>
<dbReference type="Pfam" id="PF01244">
    <property type="entry name" value="Peptidase_M19"/>
    <property type="match status" value="1"/>
</dbReference>
<reference evidence="1" key="2">
    <citation type="submission" date="2021-04" db="EMBL/GenBank/DDBJ databases">
        <authorList>
            <person name="Gilroy R."/>
        </authorList>
    </citation>
    <scope>NUCLEOTIDE SEQUENCE</scope>
    <source>
        <strain evidence="1">ChiGjej6B6-14162</strain>
    </source>
</reference>
<dbReference type="InterPro" id="IPR008257">
    <property type="entry name" value="Pept_M19"/>
</dbReference>
<dbReference type="Gene3D" id="3.20.20.140">
    <property type="entry name" value="Metal-dependent hydrolases"/>
    <property type="match status" value="1"/>
</dbReference>
<dbReference type="SUPFAM" id="SSF52317">
    <property type="entry name" value="Class I glutamine amidotransferase-like"/>
    <property type="match status" value="1"/>
</dbReference>
<dbReference type="EMBL" id="DXEL01000014">
    <property type="protein sequence ID" value="HIX73713.1"/>
    <property type="molecule type" value="Genomic_DNA"/>
</dbReference>
<dbReference type="AlphaFoldDB" id="A0A9D1X6F7"/>
<dbReference type="CDD" id="cd01745">
    <property type="entry name" value="GATase1_2"/>
    <property type="match status" value="1"/>
</dbReference>